<evidence type="ECO:0000313" key="2">
    <source>
        <dbReference type="EMBL" id="SKA91527.1"/>
    </source>
</evidence>
<dbReference type="GO" id="GO:0004721">
    <property type="term" value="F:phosphoprotein phosphatase activity"/>
    <property type="evidence" value="ECO:0007669"/>
    <property type="project" value="InterPro"/>
</dbReference>
<dbReference type="InterPro" id="IPR016130">
    <property type="entry name" value="Tyr_Pase_AS"/>
</dbReference>
<dbReference type="Pfam" id="PF13350">
    <property type="entry name" value="Y_phosphatase3"/>
    <property type="match status" value="1"/>
</dbReference>
<dbReference type="RefSeq" id="WP_078785014.1">
    <property type="nucleotide sequence ID" value="NZ_DAWCXH010000033.1"/>
</dbReference>
<dbReference type="EMBL" id="FUYF01000013">
    <property type="protein sequence ID" value="SKA91527.1"/>
    <property type="molecule type" value="Genomic_DNA"/>
</dbReference>
<protein>
    <submittedName>
        <fullName evidence="2">Protein-tyrosine phosphatase</fullName>
    </submittedName>
</protein>
<evidence type="ECO:0000313" key="3">
    <source>
        <dbReference type="Proteomes" id="UP000190286"/>
    </source>
</evidence>
<dbReference type="AlphaFoldDB" id="A0A1T4XPT2"/>
<dbReference type="PROSITE" id="PS00383">
    <property type="entry name" value="TYR_PHOSPHATASE_1"/>
    <property type="match status" value="1"/>
</dbReference>
<dbReference type="GeneID" id="93338597"/>
<evidence type="ECO:0000256" key="1">
    <source>
        <dbReference type="ARBA" id="ARBA00009580"/>
    </source>
</evidence>
<dbReference type="InterPro" id="IPR029021">
    <property type="entry name" value="Prot-tyrosine_phosphatase-like"/>
</dbReference>
<dbReference type="PANTHER" id="PTHR31126">
    <property type="entry name" value="TYROSINE-PROTEIN PHOSPHATASE"/>
    <property type="match status" value="1"/>
</dbReference>
<dbReference type="OrthoDB" id="9815473at2"/>
<sequence>MQVVFSPGAEIKFEGANNFRELGGYRAADGRQVKYGLLYRGGNLDLLKSEADHARLASLGLREILDLRSAGESAAHPDPAVPGAHYQRVCGMRNADGTEMDFSGQGIERLRQEKEAFERSVGRPVHDFEWFSALYREMPFRNPAYHALFALLEGRRVPVLFHCSCGKDRTGIGAMLILLALGVSRADALADYMLTNVYRREIIERFLADKPAAERDLLLPVEGVSEPMGAGAIDEILRRYPSYEAYFADEFGLDAARLKALRDFYLE</sequence>
<proteinExistence type="inferred from homology"/>
<dbReference type="InterPro" id="IPR026893">
    <property type="entry name" value="Tyr/Ser_Pase_IphP-type"/>
</dbReference>
<comment type="similarity">
    <text evidence="1">Belongs to the protein-tyrosine phosphatase family.</text>
</comment>
<gene>
    <name evidence="2" type="ORF">SAMN02745178_02148</name>
</gene>
<reference evidence="2 3" key="1">
    <citation type="submission" date="2017-02" db="EMBL/GenBank/DDBJ databases">
        <authorList>
            <person name="Peterson S.W."/>
        </authorList>
    </citation>
    <scope>NUCLEOTIDE SEQUENCE [LARGE SCALE GENOMIC DNA]</scope>
    <source>
        <strain evidence="2 3">ATCC 27749</strain>
    </source>
</reference>
<keyword evidence="3" id="KW-1185">Reference proteome</keyword>
<dbReference type="Gene3D" id="3.90.190.10">
    <property type="entry name" value="Protein tyrosine phosphatase superfamily"/>
    <property type="match status" value="1"/>
</dbReference>
<dbReference type="Proteomes" id="UP000190286">
    <property type="component" value="Unassembled WGS sequence"/>
</dbReference>
<dbReference type="STRING" id="745368.SAMN02745178_02148"/>
<organism evidence="2 3">
    <name type="scientific">Gemmiger formicilis</name>
    <dbReference type="NCBI Taxonomy" id="745368"/>
    <lineage>
        <taxon>Bacteria</taxon>
        <taxon>Bacillati</taxon>
        <taxon>Bacillota</taxon>
        <taxon>Clostridia</taxon>
        <taxon>Eubacteriales</taxon>
        <taxon>Gemmiger</taxon>
    </lineage>
</organism>
<dbReference type="SUPFAM" id="SSF52799">
    <property type="entry name" value="(Phosphotyrosine protein) phosphatases II"/>
    <property type="match status" value="1"/>
</dbReference>
<dbReference type="PANTHER" id="PTHR31126:SF1">
    <property type="entry name" value="TYROSINE SPECIFIC PROTEIN PHOSPHATASES DOMAIN-CONTAINING PROTEIN"/>
    <property type="match status" value="1"/>
</dbReference>
<accession>A0A1T4XPT2</accession>
<name>A0A1T4XPT2_9FIRM</name>